<feature type="domain" description="Glycosyltransferase 2-like" evidence="9">
    <location>
        <begin position="429"/>
        <end position="624"/>
    </location>
</feature>
<dbReference type="Pfam" id="PF00535">
    <property type="entry name" value="Glycos_transf_2"/>
    <property type="match status" value="1"/>
</dbReference>
<comment type="caution">
    <text evidence="10">The sequence shown here is derived from an EMBL/GenBank/DDBJ whole genome shotgun (WGS) entry which is preliminary data.</text>
</comment>
<dbReference type="EMBL" id="MGHF01000019">
    <property type="protein sequence ID" value="OGM63271.1"/>
    <property type="molecule type" value="Genomic_DNA"/>
</dbReference>
<dbReference type="Gene3D" id="3.90.550.10">
    <property type="entry name" value="Spore Coat Polysaccharide Biosynthesis Protein SpsA, Chain A"/>
    <property type="match status" value="1"/>
</dbReference>
<evidence type="ECO:0000313" key="10">
    <source>
        <dbReference type="EMBL" id="OGM63271.1"/>
    </source>
</evidence>
<protein>
    <recommendedName>
        <fullName evidence="8 9">Glycosyltransferase 2-like domain-containing protein</fullName>
    </recommendedName>
</protein>
<evidence type="ECO:0000259" key="8">
    <source>
        <dbReference type="Pfam" id="PF00535"/>
    </source>
</evidence>
<feature type="transmembrane region" description="Helical" evidence="7">
    <location>
        <begin position="671"/>
        <end position="693"/>
    </location>
</feature>
<evidence type="ECO:0000313" key="11">
    <source>
        <dbReference type="Proteomes" id="UP000177082"/>
    </source>
</evidence>
<keyword evidence="6 7" id="KW-0472">Membrane</keyword>
<sequence length="2630" mass="282131">MITGENISKHAVKNVLFRLNLTDLDSKVTLKKVKKTSSLTPQERFLIFERVIRGGEAIKKVTEEFGISRKTYYKWLKRFKSDKILSLDIFNDKPWQIKKHPRKITSDLERKILSLVIKNPQLSSHKIAELVPAGNHGVQNVLSRHGLNLYNFRVAYSETNKVYVPRPFYAGAFDRVKSVLEQFVPSLAPAPPPSLRLVKYFVSSTFISFFSSFLILSWLRLLRGPTFSESIGLFFASVALIMGSFFFLYSIKYYLTLALVLSFSQSSGSVGEKEGRIKGLLARIIGGGNGNGNGKGYTHTPAGLEANLEHIVLTRQPFVSIHIPFYNEKNVVERSITAAVNFDYPQYEVILADDSTDETTDIIRNYQNKFLFKGETLKETKGEGWILTEVEVKPGVTLKHLYRTTRSGFKGGALRLALRVTNPKAEFVSVFDADFVPYPDTLTLFLKYFKVQNNMSEDYTKSNVAAVQGYQWHVLNKSENWITRGVRSEYAGSYVIERSGEEIYGGLKQISGSVYMIRKDVLEEIGWETSITEDFELTLKLYEKGYKVVYTPYIQAPAECVSTIKRLVRQRMRWAEGHSHNIRKMWRKLMFNPNLTRSEKLEFLYLSPYYLQAFFFIVGTLSWLISEVVFPARLPFWTSLWGWSLVLTNLISLPLMNGVGMFLEESESKDYLGIASFVALSYLVVPFQAYAAVKGFIEKQEGPWFRTPKTGRITDIFTRGKFFRFISQILPGRANRTATTSYLALDTANNRFEQFAIKTRKGKRWIGKTALSILLIFSTTIVPLSSRVPSIVMPQEVQANSFETLVGPKPESNVEIEKGEERKDREQVFNWGVLAMNTNKFIYQPGEQVKFAIGVLDEQGRTVCDAKLRLEIKNPDFQIQKLTTEEETIKVNPECWVYDVNKRPDFEATYQAGAVGTYDVKLIAISKNGEQVREVTFKVADQTYFVIERNTPTRIYPVKPYTVEIKIKANQDFQGKVEEAVPENFILKLGGNSQTKTFDQVQNVDGEKKLTWNLQFKKDDAVTLAYQYDSPDKSPDYYELGPLKFIDEQRNVVYQETRAWQLAIDATRTWDGGGGADPNWSTPANWSDDTVPVSGDDVVFDNTSTNNSTWDSSGPSTIQSLTHNSTYSGIFTLGRDVTIQGGIWSYATSGGTFSHGNHKITFTGGSSSVTSGSRSYYDIEINKNAASDLTITSDVSVGHNLILTGSSTTQLLGTNLAFAVSGDINVTNLNGGTAIIRINGTGTQTLTGSGVEGQGILPAVTINKSSGTLNLASIITVANAWTYTAGSLSVTGSTVAFYDSNGSGYAINGTHTLNNVTFSNTNTYVTGFTFGTSTTLTVNGTLAIKGSTFIRLGGSSSFIDTKGDITVTNTATIPTGADQGSGGVIIRINGTGNQAFTGSGTDCQGTLPPVTINKASGNLTLSSVISMASTWTFTSMGTGSLITTGSTVAFCDNNGSGVSISGSHTLNNVTFANNKTFVGGFSIGASTTLTVSGTLAVKGTQYFRLGGSTGSYIDAQGDITVTNTATIPAGQTQGSAAVIRINGTGNQTFTGSGTDCGGPLPPVTINKATSGDLTLSSVISVAGVWTYTTVAGSFTSTGSTVAFCDNNGAGYNIAGSHSLNNVTFSNNNTYVAGGFSLSNNNTLTVNGTLSIIGSNYVRVANAGGTGNFAAKGNITVTNTATIPAGQTASSAIVNIDGTTDQVFTGSGIEGQGVLGPVTINKASGDLTLSSVISVGSNWTFTSMGTGSLITTGSTVFFGDTNGGGYNIAGTHSLNNVTFSNVNTYTSGHTITSGTMLTVNGTLAVKGSQYVRIGGSGGISAKGDITVTNTATIPAGQTASVITITINGTTDQTLTGSGTEGQGVLGPVTINKASGNLTLSSVITVGGSPWTFTSVGSGTLITTGSTVAFYDGGYSSKTISGTHTLNNVTFYNNYGSSVPFTVSNTLTISGTMAIKGAYALRLGTGTINAQGDITITNTGSDTTNGGGGASLNINGTESQTLTGSGTAAQGILPNTTVNKSNGSTLNLASIISLGGSWTWTAGTLSAGTSTMVLYGLNGTTLNPSSVTYNNFTLANTGATTYTLSSALTISGTLTKEGNISSIFGTSGTNYAVTAGNIFITAGTFNANGSTITVSGNFTNSATFTKNTSTIVFNGAGSSTVEPGSSDFNNFTVSTASKSMLFGITNTTTITGTLTLNGGACSTLVSLNSTDGSSQFTINATGTKSVSYVRVANSNATTAITATNTLNDGNNTNWTITTDSCPGSTSSSATGYSFQRKTWYDGTQLWRAFHDGTQIVFYYSTDWGTNWTQNSSATLAISTNDFSIEADSSNAFIFYYNPSTYSIHARTASSYPGTAFSWGSATSVFGGSVGAPCTYPAIIRDSSGYFFATGVCLSGSTYYFNVKKSTNVNDTSAWLGSTVLDSSANSNKYGTIVSLGSGNMYAVWIDNTTIEGKKYNGTSWDGSPTSIATSGTGLNNNMSMVADSSGYAHLLYIDSNDYAVYQEYTTSWQTAVNLDTNAGNDYATISIDTANNDLYALWIRSNTIYYKKGVSPYASGNWDTSATSFYSTGTNTYVTSNYSGDGMIFAEWTTGTGSPYTVNWKYAIIPEKIWMLLGLGLVVPGFIKRWKRRKVY</sequence>
<dbReference type="GO" id="GO:0016020">
    <property type="term" value="C:membrane"/>
    <property type="evidence" value="ECO:0007669"/>
    <property type="project" value="UniProtKB-SubCell"/>
</dbReference>
<dbReference type="InterPro" id="IPR050321">
    <property type="entry name" value="Glycosyltr_2/OpgH_subfam"/>
</dbReference>
<feature type="transmembrane region" description="Helical" evidence="7">
    <location>
        <begin position="640"/>
        <end position="659"/>
    </location>
</feature>
<evidence type="ECO:0000256" key="2">
    <source>
        <dbReference type="ARBA" id="ARBA00022676"/>
    </source>
</evidence>
<feature type="transmembrane region" description="Helical" evidence="7">
    <location>
        <begin position="609"/>
        <end position="628"/>
    </location>
</feature>
<dbReference type="InterPro" id="IPR029044">
    <property type="entry name" value="Nucleotide-diphossugar_trans"/>
</dbReference>
<dbReference type="PANTHER" id="PTHR43867:SF2">
    <property type="entry name" value="CELLULOSE SYNTHASE CATALYTIC SUBUNIT A [UDP-FORMING]"/>
    <property type="match status" value="1"/>
</dbReference>
<evidence type="ECO:0000256" key="4">
    <source>
        <dbReference type="ARBA" id="ARBA00022692"/>
    </source>
</evidence>
<feature type="transmembrane region" description="Helical" evidence="7">
    <location>
        <begin position="765"/>
        <end position="784"/>
    </location>
</feature>
<dbReference type="SUPFAM" id="SSF46689">
    <property type="entry name" value="Homeodomain-like"/>
    <property type="match status" value="1"/>
</dbReference>
<evidence type="ECO:0000256" key="7">
    <source>
        <dbReference type="SAM" id="Phobius"/>
    </source>
</evidence>
<evidence type="ECO:0000256" key="6">
    <source>
        <dbReference type="ARBA" id="ARBA00023136"/>
    </source>
</evidence>
<evidence type="ECO:0000256" key="1">
    <source>
        <dbReference type="ARBA" id="ARBA00004141"/>
    </source>
</evidence>
<dbReference type="Proteomes" id="UP000177082">
    <property type="component" value="Unassembled WGS sequence"/>
</dbReference>
<gene>
    <name evidence="10" type="ORF">A2961_05240</name>
</gene>
<dbReference type="PANTHER" id="PTHR43867">
    <property type="entry name" value="CELLULOSE SYNTHASE CATALYTIC SUBUNIT A [UDP-FORMING]"/>
    <property type="match status" value="1"/>
</dbReference>
<accession>A0A1F8BGS6</accession>
<dbReference type="GO" id="GO:0016757">
    <property type="term" value="F:glycosyltransferase activity"/>
    <property type="evidence" value="ECO:0007669"/>
    <property type="project" value="UniProtKB-KW"/>
</dbReference>
<keyword evidence="4 7" id="KW-0812">Transmembrane</keyword>
<dbReference type="InterPro" id="IPR001173">
    <property type="entry name" value="Glyco_trans_2-like"/>
</dbReference>
<dbReference type="STRING" id="1802519.A2961_05240"/>
<dbReference type="Pfam" id="PF13632">
    <property type="entry name" value="Glyco_trans_2_3"/>
    <property type="match status" value="1"/>
</dbReference>
<evidence type="ECO:0000256" key="5">
    <source>
        <dbReference type="ARBA" id="ARBA00022989"/>
    </source>
</evidence>
<name>A0A1F8BGS6_9BACT</name>
<evidence type="ECO:0000256" key="3">
    <source>
        <dbReference type="ARBA" id="ARBA00022679"/>
    </source>
</evidence>
<feature type="transmembrane region" description="Helical" evidence="7">
    <location>
        <begin position="200"/>
        <end position="219"/>
    </location>
</feature>
<evidence type="ECO:0000259" key="9">
    <source>
        <dbReference type="Pfam" id="PF13632"/>
    </source>
</evidence>
<dbReference type="SUPFAM" id="SSF53448">
    <property type="entry name" value="Nucleotide-diphospho-sugar transferases"/>
    <property type="match status" value="1"/>
</dbReference>
<dbReference type="InterPro" id="IPR009057">
    <property type="entry name" value="Homeodomain-like_sf"/>
</dbReference>
<dbReference type="Pfam" id="PF13384">
    <property type="entry name" value="HTH_23"/>
    <property type="match status" value="1"/>
</dbReference>
<organism evidence="10 11">
    <name type="scientific">Candidatus Woesebacteria bacterium RIFCSPLOWO2_01_FULL_39_21</name>
    <dbReference type="NCBI Taxonomy" id="1802519"/>
    <lineage>
        <taxon>Bacteria</taxon>
        <taxon>Candidatus Woeseibacteriota</taxon>
    </lineage>
</organism>
<feature type="domain" description="Glycosyltransferase 2-like" evidence="8">
    <location>
        <begin position="320"/>
        <end position="372"/>
    </location>
</feature>
<feature type="transmembrane region" description="Helical" evidence="7">
    <location>
        <begin position="231"/>
        <end position="255"/>
    </location>
</feature>
<comment type="subcellular location">
    <subcellularLocation>
        <location evidence="1">Membrane</location>
        <topology evidence="1">Multi-pass membrane protein</topology>
    </subcellularLocation>
</comment>
<keyword evidence="5 7" id="KW-1133">Transmembrane helix</keyword>
<reference evidence="10 11" key="1">
    <citation type="journal article" date="2016" name="Nat. Commun.">
        <title>Thousands of microbial genomes shed light on interconnected biogeochemical processes in an aquifer system.</title>
        <authorList>
            <person name="Anantharaman K."/>
            <person name="Brown C.T."/>
            <person name="Hug L.A."/>
            <person name="Sharon I."/>
            <person name="Castelle C.J."/>
            <person name="Probst A.J."/>
            <person name="Thomas B.C."/>
            <person name="Singh A."/>
            <person name="Wilkins M.J."/>
            <person name="Karaoz U."/>
            <person name="Brodie E.L."/>
            <person name="Williams K.H."/>
            <person name="Hubbard S.S."/>
            <person name="Banfield J.F."/>
        </authorList>
    </citation>
    <scope>NUCLEOTIDE SEQUENCE [LARGE SCALE GENOMIC DNA]</scope>
</reference>
<keyword evidence="2" id="KW-0328">Glycosyltransferase</keyword>
<proteinExistence type="predicted"/>
<keyword evidence="3" id="KW-0808">Transferase</keyword>